<dbReference type="FunFam" id="3.10.20.30:FF:000020">
    <property type="entry name" value="Xanthine dehydrogenase iron-sulfur subunit"/>
    <property type="match status" value="1"/>
</dbReference>
<proteinExistence type="predicted"/>
<evidence type="ECO:0000256" key="4">
    <source>
        <dbReference type="ARBA" id="ARBA00023004"/>
    </source>
</evidence>
<dbReference type="AlphaFoldDB" id="A0A3B1E239"/>
<dbReference type="InterPro" id="IPR006058">
    <property type="entry name" value="2Fe2S_fd_BS"/>
</dbReference>
<dbReference type="GO" id="GO:0051537">
    <property type="term" value="F:2 iron, 2 sulfur cluster binding"/>
    <property type="evidence" value="ECO:0007669"/>
    <property type="project" value="UniProtKB-KW"/>
</dbReference>
<dbReference type="PROSITE" id="PS51085">
    <property type="entry name" value="2FE2S_FER_2"/>
    <property type="match status" value="1"/>
</dbReference>
<dbReference type="InterPro" id="IPR012675">
    <property type="entry name" value="Beta-grasp_dom_sf"/>
</dbReference>
<dbReference type="InterPro" id="IPR001041">
    <property type="entry name" value="2Fe-2S_ferredoxin-type"/>
</dbReference>
<dbReference type="PANTHER" id="PTHR45331:SF2">
    <property type="entry name" value="OXIDOREDUCTASE WITH IRON-SULFUR SUBUNIT"/>
    <property type="match status" value="1"/>
</dbReference>
<feature type="domain" description="2Fe-2S ferredoxin-type" evidence="6">
    <location>
        <begin position="5"/>
        <end position="81"/>
    </location>
</feature>
<organism evidence="7">
    <name type="scientific">hydrothermal vent metagenome</name>
    <dbReference type="NCBI Taxonomy" id="652676"/>
    <lineage>
        <taxon>unclassified sequences</taxon>
        <taxon>metagenomes</taxon>
        <taxon>ecological metagenomes</taxon>
    </lineage>
</organism>
<keyword evidence="4" id="KW-0408">Iron</keyword>
<dbReference type="InterPro" id="IPR052914">
    <property type="entry name" value="Aldehyde_Oxdr_Iron-Sulfur"/>
</dbReference>
<evidence type="ECO:0000256" key="1">
    <source>
        <dbReference type="ARBA" id="ARBA00022714"/>
    </source>
</evidence>
<dbReference type="GO" id="GO:0046872">
    <property type="term" value="F:metal ion binding"/>
    <property type="evidence" value="ECO:0007669"/>
    <property type="project" value="UniProtKB-KW"/>
</dbReference>
<dbReference type="PROSITE" id="PS00197">
    <property type="entry name" value="2FE2S_FER_1"/>
    <property type="match status" value="1"/>
</dbReference>
<dbReference type="Gene3D" id="3.10.20.30">
    <property type="match status" value="1"/>
</dbReference>
<protein>
    <submittedName>
        <fullName evidence="7">Xanthine dehydrogenase iron-sulfur subunit</fullName>
        <ecNumber evidence="7">1.17.1.4</ecNumber>
    </submittedName>
</protein>
<dbReference type="GO" id="GO:0004854">
    <property type="term" value="F:xanthine dehydrogenase activity"/>
    <property type="evidence" value="ECO:0007669"/>
    <property type="project" value="UniProtKB-EC"/>
</dbReference>
<dbReference type="PANTHER" id="PTHR45331">
    <property type="entry name" value="OXIDOREDUCTASE, IRON-SULPHUR BINDING SUBUNIT-RELATED-RELATED"/>
    <property type="match status" value="1"/>
</dbReference>
<keyword evidence="1" id="KW-0001">2Fe-2S</keyword>
<dbReference type="CDD" id="cd00207">
    <property type="entry name" value="fer2"/>
    <property type="match status" value="1"/>
</dbReference>
<accession>A0A3B1E239</accession>
<dbReference type="InterPro" id="IPR036010">
    <property type="entry name" value="2Fe-2S_ferredoxin-like_sf"/>
</dbReference>
<dbReference type="Pfam" id="PF00111">
    <property type="entry name" value="Fer2"/>
    <property type="match status" value="1"/>
</dbReference>
<dbReference type="SUPFAM" id="SSF54292">
    <property type="entry name" value="2Fe-2S ferredoxin-like"/>
    <property type="match status" value="1"/>
</dbReference>
<sequence>MAKKRIVSCTINKQPVDFLCEPRQTLLEILREQLDLIGTKEGCSNGNCGACTLIFNGRPVDSCLVLAVEAEGATIETIEGLAPADGLDPIQSA</sequence>
<name>A0A3B1E239_9ZZZZ</name>
<evidence type="ECO:0000256" key="5">
    <source>
        <dbReference type="ARBA" id="ARBA00023014"/>
    </source>
</evidence>
<keyword evidence="2" id="KW-0479">Metal-binding</keyword>
<feature type="non-terminal residue" evidence="7">
    <location>
        <position position="93"/>
    </location>
</feature>
<dbReference type="GO" id="GO:0016903">
    <property type="term" value="F:oxidoreductase activity, acting on the aldehyde or oxo group of donors"/>
    <property type="evidence" value="ECO:0007669"/>
    <property type="project" value="TreeGrafter"/>
</dbReference>
<evidence type="ECO:0000256" key="2">
    <source>
        <dbReference type="ARBA" id="ARBA00022723"/>
    </source>
</evidence>
<evidence type="ECO:0000256" key="3">
    <source>
        <dbReference type="ARBA" id="ARBA00023002"/>
    </source>
</evidence>
<evidence type="ECO:0000259" key="6">
    <source>
        <dbReference type="PROSITE" id="PS51085"/>
    </source>
</evidence>
<gene>
    <name evidence="7" type="ORF">MNBD_PLANCTO02-775</name>
</gene>
<evidence type="ECO:0000313" key="7">
    <source>
        <dbReference type="EMBL" id="VAX42520.1"/>
    </source>
</evidence>
<reference evidence="7" key="1">
    <citation type="submission" date="2018-06" db="EMBL/GenBank/DDBJ databases">
        <authorList>
            <person name="Zhirakovskaya E."/>
        </authorList>
    </citation>
    <scope>NUCLEOTIDE SEQUENCE</scope>
</reference>
<dbReference type="EC" id="1.17.1.4" evidence="7"/>
<dbReference type="EMBL" id="UOGL01000663">
    <property type="protein sequence ID" value="VAX42520.1"/>
    <property type="molecule type" value="Genomic_DNA"/>
</dbReference>
<keyword evidence="5" id="KW-0411">Iron-sulfur</keyword>
<keyword evidence="3 7" id="KW-0560">Oxidoreductase</keyword>